<gene>
    <name evidence="3" type="ORF">HaLaN_12447</name>
</gene>
<sequence length="273" mass="28656">MPALGGKLKLVISGAAPLPQEQEEFIRTSLCCNAGQGYGLTETCSASAVALPDRPDMMGTVGPVQTCADFCVESVPEMGYDARAVPIRGELLLRGPCLFSSYWRDPVGTREVLDEGGWFHTGDIVEVVEPSGALRIIDRKKNLVKLAQGEYVAVEAVETCLLGRTQDMVQALWVYGDPLQRRLVAVAVPHKHYLQVWADRVKVGSGEGGSAEGGAGGLGAWQRLCASPSAAAHVLELLQSAAKAAHLNSISTPAAGSGSAAKTVSGHGLHPVC</sequence>
<dbReference type="GO" id="GO:0004467">
    <property type="term" value="F:long-chain fatty acid-CoA ligase activity"/>
    <property type="evidence" value="ECO:0007669"/>
    <property type="project" value="TreeGrafter"/>
</dbReference>
<dbReference type="Pfam" id="PF00501">
    <property type="entry name" value="AMP-binding"/>
    <property type="match status" value="1"/>
</dbReference>
<dbReference type="Proteomes" id="UP000485058">
    <property type="component" value="Unassembled WGS sequence"/>
</dbReference>
<reference evidence="3 4" key="1">
    <citation type="submission" date="2020-02" db="EMBL/GenBank/DDBJ databases">
        <title>Draft genome sequence of Haematococcus lacustris strain NIES-144.</title>
        <authorList>
            <person name="Morimoto D."/>
            <person name="Nakagawa S."/>
            <person name="Yoshida T."/>
            <person name="Sawayama S."/>
        </authorList>
    </citation>
    <scope>NUCLEOTIDE SEQUENCE [LARGE SCALE GENOMIC DNA]</scope>
    <source>
        <strain evidence="3 4">NIES-144</strain>
    </source>
</reference>
<evidence type="ECO:0000313" key="4">
    <source>
        <dbReference type="Proteomes" id="UP000485058"/>
    </source>
</evidence>
<evidence type="ECO:0000256" key="1">
    <source>
        <dbReference type="SAM" id="MobiDB-lite"/>
    </source>
</evidence>
<dbReference type="PANTHER" id="PTHR43272">
    <property type="entry name" value="LONG-CHAIN-FATTY-ACID--COA LIGASE"/>
    <property type="match status" value="1"/>
</dbReference>
<dbReference type="AlphaFoldDB" id="A0A699Z3D5"/>
<dbReference type="EMBL" id="BLLF01000944">
    <property type="protein sequence ID" value="GFH16095.1"/>
    <property type="molecule type" value="Genomic_DNA"/>
</dbReference>
<dbReference type="Gene3D" id="3.40.50.12780">
    <property type="entry name" value="N-terminal domain of ligase-like"/>
    <property type="match status" value="1"/>
</dbReference>
<dbReference type="PANTHER" id="PTHR43272:SF3">
    <property type="entry name" value="LONG CHAIN ACYL-COA SYNTHETASE 4"/>
    <property type="match status" value="1"/>
</dbReference>
<comment type="caution">
    <text evidence="3">The sequence shown here is derived from an EMBL/GenBank/DDBJ whole genome shotgun (WGS) entry which is preliminary data.</text>
</comment>
<dbReference type="InterPro" id="IPR000873">
    <property type="entry name" value="AMP-dep_synth/lig_dom"/>
</dbReference>
<dbReference type="GO" id="GO:0005783">
    <property type="term" value="C:endoplasmic reticulum"/>
    <property type="evidence" value="ECO:0007669"/>
    <property type="project" value="TreeGrafter"/>
</dbReference>
<feature type="domain" description="AMP-dependent synthetase/ligase" evidence="2">
    <location>
        <begin position="4"/>
        <end position="103"/>
    </location>
</feature>
<organism evidence="3 4">
    <name type="scientific">Haematococcus lacustris</name>
    <name type="common">Green alga</name>
    <name type="synonym">Haematococcus pluvialis</name>
    <dbReference type="NCBI Taxonomy" id="44745"/>
    <lineage>
        <taxon>Eukaryota</taxon>
        <taxon>Viridiplantae</taxon>
        <taxon>Chlorophyta</taxon>
        <taxon>core chlorophytes</taxon>
        <taxon>Chlorophyceae</taxon>
        <taxon>CS clade</taxon>
        <taxon>Chlamydomonadales</taxon>
        <taxon>Haematococcaceae</taxon>
        <taxon>Haematococcus</taxon>
    </lineage>
</organism>
<evidence type="ECO:0000313" key="3">
    <source>
        <dbReference type="EMBL" id="GFH16095.1"/>
    </source>
</evidence>
<evidence type="ECO:0000259" key="2">
    <source>
        <dbReference type="Pfam" id="PF00501"/>
    </source>
</evidence>
<proteinExistence type="predicted"/>
<dbReference type="SUPFAM" id="SSF56801">
    <property type="entry name" value="Acetyl-CoA synthetase-like"/>
    <property type="match status" value="1"/>
</dbReference>
<feature type="region of interest" description="Disordered" evidence="1">
    <location>
        <begin position="253"/>
        <end position="273"/>
    </location>
</feature>
<dbReference type="InterPro" id="IPR042099">
    <property type="entry name" value="ANL_N_sf"/>
</dbReference>
<name>A0A699Z3D5_HAELA</name>
<protein>
    <submittedName>
        <fullName evidence="3">AMP-binding domain-containing protein</fullName>
    </submittedName>
</protein>
<keyword evidence="4" id="KW-1185">Reference proteome</keyword>
<dbReference type="GO" id="GO:0016020">
    <property type="term" value="C:membrane"/>
    <property type="evidence" value="ECO:0007669"/>
    <property type="project" value="TreeGrafter"/>
</dbReference>
<accession>A0A699Z3D5</accession>